<evidence type="ECO:0000256" key="9">
    <source>
        <dbReference type="ARBA" id="ARBA00023065"/>
    </source>
</evidence>
<reference evidence="16" key="3">
    <citation type="submission" date="2025-09" db="UniProtKB">
        <authorList>
            <consortium name="Ensembl"/>
        </authorList>
    </citation>
    <scope>IDENTIFICATION</scope>
</reference>
<dbReference type="GeneID" id="103392626"/>
<feature type="transmembrane region" description="Helical" evidence="15">
    <location>
        <begin position="6"/>
        <end position="30"/>
    </location>
</feature>
<feature type="transmembrane region" description="Helical" evidence="15">
    <location>
        <begin position="259"/>
        <end position="284"/>
    </location>
</feature>
<keyword evidence="4" id="KW-1003">Cell membrane</keyword>
<reference evidence="16 17" key="1">
    <citation type="journal article" date="2014" name="Nat. Genet.">
        <title>Whole-genome sequence of a flatfish provides insights into ZW sex chromosome evolution and adaptation to a benthic lifestyle.</title>
        <authorList>
            <person name="Chen S."/>
            <person name="Zhang G."/>
            <person name="Shao C."/>
            <person name="Huang Q."/>
            <person name="Liu G."/>
            <person name="Zhang P."/>
            <person name="Song W."/>
            <person name="An N."/>
            <person name="Chalopin D."/>
            <person name="Volff J.N."/>
            <person name="Hong Y."/>
            <person name="Li Q."/>
            <person name="Sha Z."/>
            <person name="Zhou H."/>
            <person name="Xie M."/>
            <person name="Yu Q."/>
            <person name="Liu Y."/>
            <person name="Xiang H."/>
            <person name="Wang N."/>
            <person name="Wu K."/>
            <person name="Yang C."/>
            <person name="Zhou Q."/>
            <person name="Liao X."/>
            <person name="Yang L."/>
            <person name="Hu Q."/>
            <person name="Zhang J."/>
            <person name="Meng L."/>
            <person name="Jin L."/>
            <person name="Tian Y."/>
            <person name="Lian J."/>
            <person name="Yang J."/>
            <person name="Miao G."/>
            <person name="Liu S."/>
            <person name="Liang Z."/>
            <person name="Yan F."/>
            <person name="Li Y."/>
            <person name="Sun B."/>
            <person name="Zhang H."/>
            <person name="Zhang J."/>
            <person name="Zhu Y."/>
            <person name="Du M."/>
            <person name="Zhao Y."/>
            <person name="Schartl M."/>
            <person name="Tang Q."/>
            <person name="Wang J."/>
        </authorList>
    </citation>
    <scope>NUCLEOTIDE SEQUENCE</scope>
</reference>
<dbReference type="STRING" id="244447.ENSCSEP00000011380"/>
<dbReference type="OMA" id="HHHGHFN"/>
<feature type="transmembrane region" description="Helical" evidence="15">
    <location>
        <begin position="83"/>
        <end position="100"/>
    </location>
</feature>
<dbReference type="GO" id="GO:0005385">
    <property type="term" value="F:zinc ion transmembrane transporter activity"/>
    <property type="evidence" value="ECO:0007669"/>
    <property type="project" value="TreeGrafter"/>
</dbReference>
<evidence type="ECO:0000256" key="6">
    <source>
        <dbReference type="ARBA" id="ARBA00022833"/>
    </source>
</evidence>
<feature type="transmembrane region" description="Helical" evidence="15">
    <location>
        <begin position="296"/>
        <end position="316"/>
    </location>
</feature>
<evidence type="ECO:0000256" key="14">
    <source>
        <dbReference type="ARBA" id="ARBA00042778"/>
    </source>
</evidence>
<feature type="transmembrane region" description="Helical" evidence="15">
    <location>
        <begin position="42"/>
        <end position="63"/>
    </location>
</feature>
<comment type="subcellular location">
    <subcellularLocation>
        <location evidence="1">Apical cell membrane</location>
        <topology evidence="1">Multi-pass membrane protein</topology>
    </subcellularLocation>
</comment>
<dbReference type="Pfam" id="PF02535">
    <property type="entry name" value="Zip"/>
    <property type="match status" value="1"/>
</dbReference>
<dbReference type="PANTHER" id="PTHR11040">
    <property type="entry name" value="ZINC/IRON TRANSPORTER"/>
    <property type="match status" value="1"/>
</dbReference>
<evidence type="ECO:0000256" key="7">
    <source>
        <dbReference type="ARBA" id="ARBA00022906"/>
    </source>
</evidence>
<comment type="similarity">
    <text evidence="2">Belongs to the ZIP transporter (TC 2.A.5) family.</text>
</comment>
<feature type="transmembrane region" description="Helical" evidence="15">
    <location>
        <begin position="200"/>
        <end position="223"/>
    </location>
</feature>
<protein>
    <recommendedName>
        <fullName evidence="12">Zinc transporter ZIP3</fullName>
    </recommendedName>
    <alternativeName>
        <fullName evidence="14">Solute carrier family 39 member 3</fullName>
    </alternativeName>
    <alternativeName>
        <fullName evidence="13">Zrt- and Irt-like protein 3</fullName>
    </alternativeName>
</protein>
<sequence>MQILLLKLIGLLGLFTLMLAGVLLPVRLLLVDRGKVEKYSRALSLCNSFAGGVFLATCFNALLPAVRQKVLQLSSSLHLSSDFPLAETVMMFGFFLTVFVEQSVLTFRKEPPSFIHLDTFGADACSEVGSDSENETPFISPSRGVAVGGGVCGHRSYGPLGGAQLSGAGPMRLASLVLALSAHSVFEGLALGLQEDRTKLGGLFLGVAMHQTLAGVALGVSAAKSSLGLGNSTKLGVAVSLMIPLGAVVGITVQSVETLAGGVASLLLQGLAAGTFLFVLFFEILSKELEQNQDRLLKVFFLVLGYSTLAMLLIFIHG</sequence>
<keyword evidence="17" id="KW-1185">Reference proteome</keyword>
<dbReference type="Proteomes" id="UP000265120">
    <property type="component" value="Chromosome 2"/>
</dbReference>
<evidence type="ECO:0000256" key="1">
    <source>
        <dbReference type="ARBA" id="ARBA00004424"/>
    </source>
</evidence>
<dbReference type="Ensembl" id="ENSCSET00000011520.1">
    <property type="protein sequence ID" value="ENSCSEP00000011380.1"/>
    <property type="gene ID" value="ENSCSEG00000007322.1"/>
</dbReference>
<evidence type="ECO:0000256" key="12">
    <source>
        <dbReference type="ARBA" id="ARBA00039395"/>
    </source>
</evidence>
<reference evidence="16" key="2">
    <citation type="submission" date="2025-08" db="UniProtKB">
        <authorList>
            <consortium name="Ensembl"/>
        </authorList>
    </citation>
    <scope>IDENTIFICATION</scope>
</reference>
<dbReference type="InParanoid" id="A0A3P8VG14"/>
<evidence type="ECO:0000256" key="5">
    <source>
        <dbReference type="ARBA" id="ARBA00022692"/>
    </source>
</evidence>
<evidence type="ECO:0000256" key="10">
    <source>
        <dbReference type="ARBA" id="ARBA00023136"/>
    </source>
</evidence>
<evidence type="ECO:0000313" key="16">
    <source>
        <dbReference type="Ensembl" id="ENSCSEP00000011380.1"/>
    </source>
</evidence>
<dbReference type="InterPro" id="IPR003689">
    <property type="entry name" value="ZIP"/>
</dbReference>
<organism evidence="16 17">
    <name type="scientific">Cynoglossus semilaevis</name>
    <name type="common">Tongue sole</name>
    <dbReference type="NCBI Taxonomy" id="244447"/>
    <lineage>
        <taxon>Eukaryota</taxon>
        <taxon>Metazoa</taxon>
        <taxon>Chordata</taxon>
        <taxon>Craniata</taxon>
        <taxon>Vertebrata</taxon>
        <taxon>Euteleostomi</taxon>
        <taxon>Actinopterygii</taxon>
        <taxon>Neopterygii</taxon>
        <taxon>Teleostei</taxon>
        <taxon>Neoteleostei</taxon>
        <taxon>Acanthomorphata</taxon>
        <taxon>Carangaria</taxon>
        <taxon>Pleuronectiformes</taxon>
        <taxon>Pleuronectoidei</taxon>
        <taxon>Cynoglossidae</taxon>
        <taxon>Cynoglossinae</taxon>
        <taxon>Cynoglossus</taxon>
    </lineage>
</organism>
<evidence type="ECO:0000313" key="17">
    <source>
        <dbReference type="Proteomes" id="UP000265120"/>
    </source>
</evidence>
<dbReference type="KEGG" id="csem:103392626"/>
<evidence type="ECO:0000256" key="2">
    <source>
        <dbReference type="ARBA" id="ARBA00006939"/>
    </source>
</evidence>
<feature type="transmembrane region" description="Helical" evidence="15">
    <location>
        <begin position="235"/>
        <end position="253"/>
    </location>
</feature>
<keyword evidence="9" id="KW-0406">Ion transport</keyword>
<evidence type="ECO:0000256" key="15">
    <source>
        <dbReference type="SAM" id="Phobius"/>
    </source>
</evidence>
<keyword evidence="7" id="KW-0864">Zinc transport</keyword>
<evidence type="ECO:0000256" key="13">
    <source>
        <dbReference type="ARBA" id="ARBA00041702"/>
    </source>
</evidence>
<comment type="catalytic activity">
    <reaction evidence="11">
        <text>Zn(2+)(in) = Zn(2+)(out)</text>
        <dbReference type="Rhea" id="RHEA:29351"/>
        <dbReference type="ChEBI" id="CHEBI:29105"/>
    </reaction>
    <physiologicalReaction direction="left-to-right" evidence="11">
        <dbReference type="Rhea" id="RHEA:29352"/>
    </physiologicalReaction>
</comment>
<dbReference type="AlphaFoldDB" id="A0A3P8VG14"/>
<dbReference type="PANTHER" id="PTHR11040:SF221">
    <property type="entry name" value="ZINC TRANSPORTER ZIP3"/>
    <property type="match status" value="1"/>
</dbReference>
<dbReference type="GeneTree" id="ENSGT00940000160231"/>
<dbReference type="RefSeq" id="XP_008327504.1">
    <property type="nucleotide sequence ID" value="XM_008329282.1"/>
</dbReference>
<name>A0A3P8VG14_CYNSE</name>
<keyword evidence="10 15" id="KW-0472">Membrane</keyword>
<accession>A0A3P8VG14</accession>
<keyword evidence="8 15" id="KW-1133">Transmembrane helix</keyword>
<evidence type="ECO:0000256" key="11">
    <source>
        <dbReference type="ARBA" id="ARBA00036307"/>
    </source>
</evidence>
<keyword evidence="3" id="KW-0813">Transport</keyword>
<keyword evidence="5 15" id="KW-0812">Transmembrane</keyword>
<proteinExistence type="inferred from homology"/>
<evidence type="ECO:0000256" key="8">
    <source>
        <dbReference type="ARBA" id="ARBA00022989"/>
    </source>
</evidence>
<evidence type="ECO:0000256" key="4">
    <source>
        <dbReference type="ARBA" id="ARBA00022475"/>
    </source>
</evidence>
<dbReference type="OrthoDB" id="448280at2759"/>
<dbReference type="GO" id="GO:0016324">
    <property type="term" value="C:apical plasma membrane"/>
    <property type="evidence" value="ECO:0007669"/>
    <property type="project" value="UniProtKB-SubCell"/>
</dbReference>
<evidence type="ECO:0000256" key="3">
    <source>
        <dbReference type="ARBA" id="ARBA00022448"/>
    </source>
</evidence>
<keyword evidence="6" id="KW-0862">Zinc</keyword>